<keyword evidence="1" id="KW-0812">Transmembrane</keyword>
<dbReference type="RefSeq" id="WP_055260226.1">
    <property type="nucleotide sequence ID" value="NZ_CABIXL010000011.1"/>
</dbReference>
<sequence length="197" mass="23330">MKKKKNILLCILLAIGMMGVCGVLIYKQNVELNRPENILDKLSNIDSYSTKVTYIVKNSRAEFKEEGLIEFNGDNETKITLENRMEIFKDGKIYMKYIDENKNYSVSEDFDNFYQFMFINYLSRFLNEENNVTYSYETIENIEYLVIDYLLLSGNQNFYKEKLYIDIKNKKPFKAIIYDKNNAEKLNIGYSEFIKGN</sequence>
<dbReference type="NCBIfam" id="NF041287">
    <property type="entry name" value="lipo_GerS_rel"/>
    <property type="match status" value="1"/>
</dbReference>
<reference evidence="2 3" key="1">
    <citation type="submission" date="2015-09" db="EMBL/GenBank/DDBJ databases">
        <authorList>
            <consortium name="Pathogen Informatics"/>
            <person name="Wu L."/>
            <person name="Ma J."/>
        </authorList>
    </citation>
    <scope>NUCLEOTIDE SEQUENCE [LARGE SCALE GENOMIC DNA]</scope>
    <source>
        <strain evidence="2 3">2789STDY5834858</strain>
    </source>
</reference>
<dbReference type="Proteomes" id="UP000095488">
    <property type="component" value="Unassembled WGS sequence"/>
</dbReference>
<evidence type="ECO:0000256" key="1">
    <source>
        <dbReference type="SAM" id="Phobius"/>
    </source>
</evidence>
<dbReference type="PIRSF" id="PIRSF033729">
    <property type="entry name" value="UCP033729"/>
    <property type="match status" value="1"/>
</dbReference>
<protein>
    <recommendedName>
        <fullName evidence="4">Membrane associated protein</fullName>
    </recommendedName>
</protein>
<proteinExistence type="predicted"/>
<comment type="caution">
    <text evidence="2">The sequence shown here is derived from an EMBL/GenBank/DDBJ whole genome shotgun (WGS) entry which is preliminary data.</text>
</comment>
<keyword evidence="3" id="KW-1185">Reference proteome</keyword>
<name>A0ABP2ASP2_SARVE</name>
<accession>A0ABP2ASP2</accession>
<evidence type="ECO:0000313" key="3">
    <source>
        <dbReference type="Proteomes" id="UP000095488"/>
    </source>
</evidence>
<gene>
    <name evidence="2" type="ORF">ERS852473_02250</name>
</gene>
<dbReference type="Gene3D" id="2.50.20.10">
    <property type="entry name" value="Lipoprotein localisation LolA/LolB/LppX"/>
    <property type="match status" value="1"/>
</dbReference>
<keyword evidence="1" id="KW-1133">Transmembrane helix</keyword>
<dbReference type="EMBL" id="CYZR01000011">
    <property type="protein sequence ID" value="CUO22714.1"/>
    <property type="molecule type" value="Genomic_DNA"/>
</dbReference>
<dbReference type="InterPro" id="IPR014584">
    <property type="entry name" value="UCP033729"/>
</dbReference>
<organism evidence="2 3">
    <name type="scientific">Sarcina ventriculi</name>
    <name type="common">Clostridium ventriculi</name>
    <dbReference type="NCBI Taxonomy" id="1267"/>
    <lineage>
        <taxon>Bacteria</taxon>
        <taxon>Bacillati</taxon>
        <taxon>Bacillota</taxon>
        <taxon>Clostridia</taxon>
        <taxon>Eubacteriales</taxon>
        <taxon>Clostridiaceae</taxon>
        <taxon>Sarcina</taxon>
    </lineage>
</organism>
<evidence type="ECO:0008006" key="4">
    <source>
        <dbReference type="Google" id="ProtNLM"/>
    </source>
</evidence>
<feature type="transmembrane region" description="Helical" evidence="1">
    <location>
        <begin position="7"/>
        <end position="26"/>
    </location>
</feature>
<evidence type="ECO:0000313" key="2">
    <source>
        <dbReference type="EMBL" id="CUO22714.1"/>
    </source>
</evidence>
<keyword evidence="1" id="KW-0472">Membrane</keyword>